<evidence type="ECO:0000256" key="5">
    <source>
        <dbReference type="SAM" id="MobiDB-lite"/>
    </source>
</evidence>
<dbReference type="GO" id="GO:0005524">
    <property type="term" value="F:ATP binding"/>
    <property type="evidence" value="ECO:0007669"/>
    <property type="project" value="UniProtKB-KW"/>
</dbReference>
<keyword evidence="3" id="KW-0547">Nucleotide-binding</keyword>
<feature type="region of interest" description="Disordered" evidence="5">
    <location>
        <begin position="246"/>
        <end position="268"/>
    </location>
</feature>
<dbReference type="InterPro" id="IPR017871">
    <property type="entry name" value="ABC_transporter-like_CS"/>
</dbReference>
<dbReference type="CDD" id="cd03293">
    <property type="entry name" value="ABC_NrtD_SsuB_transporters"/>
    <property type="match status" value="1"/>
</dbReference>
<gene>
    <name evidence="7" type="primary">ssuB_2</name>
    <name evidence="7" type="ORF">RTCCBAU85039_4444</name>
    <name evidence="8" type="ORF">SAMN05216228_1013126</name>
</gene>
<protein>
    <submittedName>
        <fullName evidence="7">Aliphatic sulfonates import ATP-binding protein SsuB</fullName>
        <ecNumber evidence="7">3.6.3.-</ecNumber>
    </submittedName>
    <submittedName>
        <fullName evidence="8">Sulfonate transport system ATP-binding protein</fullName>
    </submittedName>
</protein>
<evidence type="ECO:0000313" key="7">
    <source>
        <dbReference type="EMBL" id="SEI09540.1"/>
    </source>
</evidence>
<evidence type="ECO:0000313" key="9">
    <source>
        <dbReference type="Proteomes" id="UP000183063"/>
    </source>
</evidence>
<dbReference type="AlphaFoldDB" id="A0A1H8MY74"/>
<dbReference type="Proteomes" id="UP000183063">
    <property type="component" value="Unassembled WGS sequence"/>
</dbReference>
<dbReference type="Gene3D" id="3.40.50.300">
    <property type="entry name" value="P-loop containing nucleotide triphosphate hydrolases"/>
    <property type="match status" value="1"/>
</dbReference>
<comment type="similarity">
    <text evidence="1">Belongs to the ABC transporter superfamily.</text>
</comment>
<dbReference type="PROSITE" id="PS50893">
    <property type="entry name" value="ABC_TRANSPORTER_2"/>
    <property type="match status" value="1"/>
</dbReference>
<keyword evidence="10" id="KW-1185">Reference proteome</keyword>
<evidence type="ECO:0000256" key="1">
    <source>
        <dbReference type="ARBA" id="ARBA00005417"/>
    </source>
</evidence>
<evidence type="ECO:0000256" key="4">
    <source>
        <dbReference type="ARBA" id="ARBA00022840"/>
    </source>
</evidence>
<evidence type="ECO:0000313" key="10">
    <source>
        <dbReference type="Proteomes" id="UP000198939"/>
    </source>
</evidence>
<dbReference type="RefSeq" id="WP_083539967.1">
    <property type="nucleotide sequence ID" value="NZ_FNXB01000028.1"/>
</dbReference>
<dbReference type="InterPro" id="IPR003593">
    <property type="entry name" value="AAA+_ATPase"/>
</dbReference>
<dbReference type="EMBL" id="FNXB01000028">
    <property type="protein sequence ID" value="SEI09540.1"/>
    <property type="molecule type" value="Genomic_DNA"/>
</dbReference>
<sequence length="287" mass="31770">MNRPHLTVEHITRQFQIDGEPLVALDDINLDIAEGEFVTIVGASGCGKSTLLRLFAGLDVATSGTIRHAGEAISEPSLDRGIVFQEPRLFPWLTVEKNVSLGLLNSRLPKAQKSELVREHLELVGLSRFANVYPHQLSGGMAQRAGIARGLVSRPNVLLLDEPFGALDAITKAHLHDELEEIWAKENITMVMVTHDVEEAVYLGDRVVVMSPRPGRIREIVPVRLARPRRRTSSEIASARDRVLKSLHATGENTQSRQRGLSHPMTAVTPNAQLLWPDKLHKNGEKL</sequence>
<keyword evidence="7" id="KW-0378">Hydrolase</keyword>
<proteinExistence type="inferred from homology"/>
<dbReference type="PROSITE" id="PS00211">
    <property type="entry name" value="ABC_TRANSPORTER_1"/>
    <property type="match status" value="1"/>
</dbReference>
<dbReference type="SUPFAM" id="SSF52540">
    <property type="entry name" value="P-loop containing nucleoside triphosphate hydrolases"/>
    <property type="match status" value="1"/>
</dbReference>
<dbReference type="SMART" id="SM00382">
    <property type="entry name" value="AAA"/>
    <property type="match status" value="1"/>
</dbReference>
<accession>A0A1H8MY74</accession>
<dbReference type="PANTHER" id="PTHR42788:SF13">
    <property type="entry name" value="ALIPHATIC SULFONATES IMPORT ATP-BINDING PROTEIN SSUB"/>
    <property type="match status" value="1"/>
</dbReference>
<evidence type="ECO:0000256" key="3">
    <source>
        <dbReference type="ARBA" id="ARBA00022741"/>
    </source>
</evidence>
<dbReference type="Proteomes" id="UP000198939">
    <property type="component" value="Unassembled WGS sequence"/>
</dbReference>
<evidence type="ECO:0000313" key="8">
    <source>
        <dbReference type="EMBL" id="SEO22264.1"/>
    </source>
</evidence>
<reference evidence="9" key="2">
    <citation type="submission" date="2016-10" db="EMBL/GenBank/DDBJ databases">
        <authorList>
            <person name="Wibberg D."/>
        </authorList>
    </citation>
    <scope>NUCLEOTIDE SEQUENCE [LARGE SCALE GENOMIC DNA]</scope>
</reference>
<dbReference type="InterPro" id="IPR027417">
    <property type="entry name" value="P-loop_NTPase"/>
</dbReference>
<dbReference type="InterPro" id="IPR003439">
    <property type="entry name" value="ABC_transporter-like_ATP-bd"/>
</dbReference>
<feature type="domain" description="ABC transporter" evidence="6">
    <location>
        <begin position="6"/>
        <end position="237"/>
    </location>
</feature>
<reference evidence="8 10" key="3">
    <citation type="submission" date="2016-10" db="EMBL/GenBank/DDBJ databases">
        <authorList>
            <person name="Varghese N."/>
            <person name="Submissions S."/>
        </authorList>
    </citation>
    <scope>NUCLEOTIDE SEQUENCE [LARGE SCALE GENOMIC DNA]</scope>
    <source>
        <strain evidence="8 10">CGMCC 1.7071</strain>
    </source>
</reference>
<keyword evidence="2" id="KW-0813">Transport</keyword>
<keyword evidence="4 7" id="KW-0067">ATP-binding</keyword>
<evidence type="ECO:0000259" key="6">
    <source>
        <dbReference type="PROSITE" id="PS50893"/>
    </source>
</evidence>
<dbReference type="EC" id="3.6.3.-" evidence="7"/>
<dbReference type="OrthoDB" id="9807242at2"/>
<dbReference type="STRING" id="501024.RTCCBAU85039_4444"/>
<dbReference type="PANTHER" id="PTHR42788">
    <property type="entry name" value="TAURINE IMPORT ATP-BINDING PROTEIN-RELATED"/>
    <property type="match status" value="1"/>
</dbReference>
<name>A0A1H8MY74_9HYPH</name>
<dbReference type="GO" id="GO:0016887">
    <property type="term" value="F:ATP hydrolysis activity"/>
    <property type="evidence" value="ECO:0007669"/>
    <property type="project" value="InterPro"/>
</dbReference>
<dbReference type="EMBL" id="FOCV01000013">
    <property type="protein sequence ID" value="SEO22264.1"/>
    <property type="molecule type" value="Genomic_DNA"/>
</dbReference>
<organism evidence="7 9">
    <name type="scientific">Rhizobium tibeticum</name>
    <dbReference type="NCBI Taxonomy" id="501024"/>
    <lineage>
        <taxon>Bacteria</taxon>
        <taxon>Pseudomonadati</taxon>
        <taxon>Pseudomonadota</taxon>
        <taxon>Alphaproteobacteria</taxon>
        <taxon>Hyphomicrobiales</taxon>
        <taxon>Rhizobiaceae</taxon>
        <taxon>Rhizobium/Agrobacterium group</taxon>
        <taxon>Rhizobium</taxon>
    </lineage>
</organism>
<dbReference type="InterPro" id="IPR050166">
    <property type="entry name" value="ABC_transporter_ATP-bind"/>
</dbReference>
<evidence type="ECO:0000256" key="2">
    <source>
        <dbReference type="ARBA" id="ARBA00022448"/>
    </source>
</evidence>
<reference evidence="7" key="1">
    <citation type="submission" date="2016-10" db="EMBL/GenBank/DDBJ databases">
        <authorList>
            <person name="de Groot N.N."/>
        </authorList>
    </citation>
    <scope>NUCLEOTIDE SEQUENCE [LARGE SCALE GENOMIC DNA]</scope>
    <source>
        <strain evidence="7">CCBAU85039</strain>
    </source>
</reference>
<dbReference type="Pfam" id="PF00005">
    <property type="entry name" value="ABC_tran"/>
    <property type="match status" value="1"/>
</dbReference>